<gene>
    <name evidence="3" type="ORF">SAMN02743940_1993</name>
</gene>
<dbReference type="Pfam" id="PF08750">
    <property type="entry name" value="CNP1"/>
    <property type="match status" value="1"/>
</dbReference>
<feature type="domain" description="CNP1-like uncharacterised" evidence="2">
    <location>
        <begin position="28"/>
        <end position="161"/>
    </location>
</feature>
<dbReference type="RefSeq" id="WP_028460492.1">
    <property type="nucleotide sequence ID" value="NZ_FSRO01000001.1"/>
</dbReference>
<feature type="signal peptide" evidence="1">
    <location>
        <begin position="1"/>
        <end position="17"/>
    </location>
</feature>
<feature type="chain" id="PRO_5009936655" evidence="1">
    <location>
        <begin position="18"/>
        <end position="170"/>
    </location>
</feature>
<organism evidence="3 4">
    <name type="scientific">Nitrosomonas cryotolerans ATCC 49181</name>
    <dbReference type="NCBI Taxonomy" id="1131553"/>
    <lineage>
        <taxon>Bacteria</taxon>
        <taxon>Pseudomonadati</taxon>
        <taxon>Pseudomonadota</taxon>
        <taxon>Betaproteobacteria</taxon>
        <taxon>Nitrosomonadales</taxon>
        <taxon>Nitrosomonadaceae</taxon>
        <taxon>Nitrosomonas</taxon>
    </lineage>
</organism>
<keyword evidence="4" id="KW-1185">Reference proteome</keyword>
<dbReference type="EMBL" id="FSRO01000001">
    <property type="protein sequence ID" value="SIO34276.1"/>
    <property type="molecule type" value="Genomic_DNA"/>
</dbReference>
<proteinExistence type="predicted"/>
<keyword evidence="1" id="KW-0732">Signal</keyword>
<dbReference type="InterPro" id="IPR014861">
    <property type="entry name" value="CNP1-like_dom"/>
</dbReference>
<evidence type="ECO:0000313" key="4">
    <source>
        <dbReference type="Proteomes" id="UP000185062"/>
    </source>
</evidence>
<protein>
    <submittedName>
        <fullName evidence="3">CNP1-like family protein</fullName>
    </submittedName>
</protein>
<dbReference type="Proteomes" id="UP000185062">
    <property type="component" value="Unassembled WGS sequence"/>
</dbReference>
<dbReference type="eggNOG" id="ENOG5031TYQ">
    <property type="taxonomic scope" value="Bacteria"/>
</dbReference>
<name>A0A1N6IQJ6_9PROT</name>
<evidence type="ECO:0000256" key="1">
    <source>
        <dbReference type="SAM" id="SignalP"/>
    </source>
</evidence>
<dbReference type="AlphaFoldDB" id="A0A1N6IQJ6"/>
<dbReference type="STRING" id="44575.SAMN05216419_100172"/>
<sequence>MKKFLLLLCALHMVACANQKVFKDEFDDKKSWVELQTQLPAFPEQRNLIKFTVSAANSNLHYVDTTSIKIGKDGVIRYSLVIQSSAGALNVSYEGIRCDTHERKLYALGRDDKTWSQPRTSEWQMLENVIQYYAQRELAKYFFCPVKQIVKSPEEAIRALKKGVHPKAIR</sequence>
<evidence type="ECO:0000259" key="2">
    <source>
        <dbReference type="Pfam" id="PF08750"/>
    </source>
</evidence>
<accession>A0A1N6IQJ6</accession>
<evidence type="ECO:0000313" key="3">
    <source>
        <dbReference type="EMBL" id="SIO34276.1"/>
    </source>
</evidence>
<reference evidence="3 4" key="1">
    <citation type="submission" date="2016-12" db="EMBL/GenBank/DDBJ databases">
        <authorList>
            <person name="Song W.-J."/>
            <person name="Kurnit D.M."/>
        </authorList>
    </citation>
    <scope>NUCLEOTIDE SEQUENCE [LARGE SCALE GENOMIC DNA]</scope>
    <source>
        <strain evidence="3 4">ATCC 49181</strain>
    </source>
</reference>